<name>A0A366XUA1_9BACI</name>
<dbReference type="RefSeq" id="WP_113806443.1">
    <property type="nucleotide sequence ID" value="NZ_QOCW01000012.1"/>
</dbReference>
<reference evidence="8 9" key="1">
    <citation type="submission" date="2018-07" db="EMBL/GenBank/DDBJ databases">
        <title>Lottiidibacillus patelloidae gen. nov., sp. nov., isolated from the intestinal tract of a marine limpet and the reclassification of B. taeanensis BH030017T, B. algicola KMM 3737T and B. hwajinpoensis SW-72T as genus Lottiidibacillus.</title>
        <authorList>
            <person name="Liu R."/>
            <person name="Huang Z."/>
        </authorList>
    </citation>
    <scope>NUCLEOTIDE SEQUENCE [LARGE SCALE GENOMIC DNA]</scope>
    <source>
        <strain evidence="8 9">BH030017</strain>
    </source>
</reference>
<dbReference type="AlphaFoldDB" id="A0A366XUA1"/>
<organism evidence="8 9">
    <name type="scientific">Bacillus taeanensis</name>
    <dbReference type="NCBI Taxonomy" id="273032"/>
    <lineage>
        <taxon>Bacteria</taxon>
        <taxon>Bacillati</taxon>
        <taxon>Bacillota</taxon>
        <taxon>Bacilli</taxon>
        <taxon>Bacillales</taxon>
        <taxon>Bacillaceae</taxon>
        <taxon>Bacillus</taxon>
    </lineage>
</organism>
<evidence type="ECO:0000256" key="1">
    <source>
        <dbReference type="ARBA" id="ARBA00004651"/>
    </source>
</evidence>
<evidence type="ECO:0000256" key="3">
    <source>
        <dbReference type="ARBA" id="ARBA00022692"/>
    </source>
</evidence>
<keyword evidence="2 6" id="KW-1003">Cell membrane</keyword>
<dbReference type="EMBL" id="QOCW01000012">
    <property type="protein sequence ID" value="RBW69236.1"/>
    <property type="molecule type" value="Genomic_DNA"/>
</dbReference>
<evidence type="ECO:0000313" key="8">
    <source>
        <dbReference type="EMBL" id="RBW69236.1"/>
    </source>
</evidence>
<comment type="similarity">
    <text evidence="6">Belongs to the TVP38/TMEM64 family.</text>
</comment>
<feature type="transmembrane region" description="Helical" evidence="6">
    <location>
        <begin position="39"/>
        <end position="59"/>
    </location>
</feature>
<accession>A0A366XUA1</accession>
<evidence type="ECO:0000259" key="7">
    <source>
        <dbReference type="Pfam" id="PF09335"/>
    </source>
</evidence>
<protein>
    <recommendedName>
        <fullName evidence="6">TVP38/TMEM64 family membrane protein</fullName>
    </recommendedName>
</protein>
<comment type="caution">
    <text evidence="8">The sequence shown here is derived from an EMBL/GenBank/DDBJ whole genome shotgun (WGS) entry which is preliminary data.</text>
</comment>
<dbReference type="InterPro" id="IPR032816">
    <property type="entry name" value="VTT_dom"/>
</dbReference>
<feature type="transmembrane region" description="Helical" evidence="6">
    <location>
        <begin position="143"/>
        <end position="161"/>
    </location>
</feature>
<comment type="subcellular location">
    <subcellularLocation>
        <location evidence="1 6">Cell membrane</location>
        <topology evidence="1 6">Multi-pass membrane protein</topology>
    </subcellularLocation>
</comment>
<evidence type="ECO:0000256" key="5">
    <source>
        <dbReference type="ARBA" id="ARBA00023136"/>
    </source>
</evidence>
<keyword evidence="3 6" id="KW-0812">Transmembrane</keyword>
<dbReference type="GO" id="GO:0005886">
    <property type="term" value="C:plasma membrane"/>
    <property type="evidence" value="ECO:0007669"/>
    <property type="project" value="UniProtKB-SubCell"/>
</dbReference>
<dbReference type="Proteomes" id="UP000253314">
    <property type="component" value="Unassembled WGS sequence"/>
</dbReference>
<dbReference type="PANTHER" id="PTHR12677">
    <property type="entry name" value="GOLGI APPARATUS MEMBRANE PROTEIN TVP38-RELATED"/>
    <property type="match status" value="1"/>
</dbReference>
<evidence type="ECO:0000313" key="9">
    <source>
        <dbReference type="Proteomes" id="UP000253314"/>
    </source>
</evidence>
<gene>
    <name evidence="8" type="ORF">DS031_12720</name>
</gene>
<keyword evidence="4 6" id="KW-1133">Transmembrane helix</keyword>
<keyword evidence="9" id="KW-1185">Reference proteome</keyword>
<dbReference type="PANTHER" id="PTHR12677:SF55">
    <property type="entry name" value="UNDECAPRENYL PHOSPHATE TRANSPORTER SAOUHSC_00901-RELATED"/>
    <property type="match status" value="1"/>
</dbReference>
<evidence type="ECO:0000256" key="6">
    <source>
        <dbReference type="RuleBase" id="RU366058"/>
    </source>
</evidence>
<sequence length="202" mass="23011">MDIEWIQTQLTEENILSLLEQYRTLGPLPGILLPMLESLLPILPLFLFVAGNAVVYGLWQGFLYSWIGAVLGSLFVFFIVRRLASEKFMQWVYKHKKIKSGLHWFEKHGFGAVFLMFCFPFTPSAFINVIAGLSKMNVKTFSLALVLGKMVMIFIVSFIGHDFIKIVKKPLELTLIVCIIAALWVVGKVIEAYLKKRTHKGL</sequence>
<feature type="transmembrane region" description="Helical" evidence="6">
    <location>
        <begin position="173"/>
        <end position="194"/>
    </location>
</feature>
<feature type="transmembrane region" description="Helical" evidence="6">
    <location>
        <begin position="109"/>
        <end position="131"/>
    </location>
</feature>
<evidence type="ECO:0000256" key="2">
    <source>
        <dbReference type="ARBA" id="ARBA00022475"/>
    </source>
</evidence>
<feature type="transmembrane region" description="Helical" evidence="6">
    <location>
        <begin position="66"/>
        <end position="84"/>
    </location>
</feature>
<evidence type="ECO:0000256" key="4">
    <source>
        <dbReference type="ARBA" id="ARBA00022989"/>
    </source>
</evidence>
<dbReference type="OrthoDB" id="1651121at2"/>
<dbReference type="Pfam" id="PF09335">
    <property type="entry name" value="VTT_dom"/>
    <property type="match status" value="1"/>
</dbReference>
<keyword evidence="5 6" id="KW-0472">Membrane</keyword>
<proteinExistence type="inferred from homology"/>
<feature type="domain" description="VTT" evidence="7">
    <location>
        <begin position="44"/>
        <end position="161"/>
    </location>
</feature>
<dbReference type="InterPro" id="IPR015414">
    <property type="entry name" value="TMEM64"/>
</dbReference>